<evidence type="ECO:0000313" key="4">
    <source>
        <dbReference type="EMBL" id="UGS37337.1"/>
    </source>
</evidence>
<dbReference type="InterPro" id="IPR049517">
    <property type="entry name" value="ACX-like_C"/>
</dbReference>
<reference evidence="4" key="1">
    <citation type="journal article" date="2022" name="Int. J. Syst. Evol. Microbiol.">
        <title>Pseudomonas aegrilactucae sp. nov. and Pseudomonas morbosilactucae sp. nov., pathogens causing bacterial rot of lettuce in Japan.</title>
        <authorList>
            <person name="Sawada H."/>
            <person name="Fujikawa T."/>
            <person name="Satou M."/>
        </authorList>
    </citation>
    <scope>NUCLEOTIDE SEQUENCE</scope>
    <source>
        <strain evidence="4">0166_1</strain>
    </source>
</reference>
<dbReference type="RefSeq" id="WP_259311393.1">
    <property type="nucleotide sequence ID" value="NZ_CP087164.1"/>
</dbReference>
<evidence type="ECO:0000259" key="2">
    <source>
        <dbReference type="Pfam" id="PF05378"/>
    </source>
</evidence>
<dbReference type="EMBL" id="CP087164">
    <property type="protein sequence ID" value="UGS37337.1"/>
    <property type="molecule type" value="Genomic_DNA"/>
</dbReference>
<protein>
    <submittedName>
        <fullName evidence="4">Acetophenone carboxylase gamma subunit</fullName>
        <ecNumber evidence="4">6.4.1.8</ecNumber>
    </submittedName>
</protein>
<dbReference type="PANTHER" id="PTHR11365">
    <property type="entry name" value="5-OXOPROLINASE RELATED"/>
    <property type="match status" value="1"/>
</dbReference>
<organism evidence="4 5">
    <name type="scientific">Capillimicrobium parvum</name>
    <dbReference type="NCBI Taxonomy" id="2884022"/>
    <lineage>
        <taxon>Bacteria</taxon>
        <taxon>Bacillati</taxon>
        <taxon>Actinomycetota</taxon>
        <taxon>Thermoleophilia</taxon>
        <taxon>Solirubrobacterales</taxon>
        <taxon>Capillimicrobiaceae</taxon>
        <taxon>Capillimicrobium</taxon>
    </lineage>
</organism>
<dbReference type="PANTHER" id="PTHR11365:SF23">
    <property type="entry name" value="HYPOTHETICAL 5-OXOPROLINASE (EUROFUNG)-RELATED"/>
    <property type="match status" value="1"/>
</dbReference>
<accession>A0A9E6XZD5</accession>
<feature type="domain" description="Acetophenone carboxylase-like C-terminal" evidence="3">
    <location>
        <begin position="512"/>
        <end position="684"/>
    </location>
</feature>
<sequence>MRRLGVDVGGTFTDLLVIDEEGGRVWVEKVPTTTADPAEGVMRGALRLIGAAGMDPGELDHFLHGTTIATNIVLERNGARAGMVTTDGFRDILHTARHRRPLTFSIYQEVPWQDHPLIRRELRMPVPERVTPPDGDVETPLDEDAVRAAARRLAEEGVEAVAVCFLFSFLNGAHERRAREILEEELPGVYVFLRSEVAPRYREYEAFSTTALCAYVGPKTNRYLERLSASLRESGLRSELHMMTSAGGVATVDGATRQPANLLMSGPVAGLMGGIWAARLAGFDSVITLDVGGTSADIGVAPDGELRIKHLLDTSVAGYHAMLPMAELDTIGAGGGSLAYVDGTGMFHVGPQSAGAEPGPACYMRGGTRPTVTDAMVVLGKLRPESFLDGAMPVDPALAEQALREHVAGPLDISVAEAAASTVGVVTHSMIQAIELNSVQKGYDPRDFTFVALGGAGALFACDIGQEMGLPRVVIPPHPGITSALGLLATDTLYEFSTTEMQPLAGLDWERLVADYAALDDAALEQLHRDGIADDAIELRRFADCRYANQGYELMVRVPALEGDPQAWAATVEEAFHAEHERVYSRRFTGDVALVNVRTMGVGRRPELAWPELQPGDGDPSRAIRHEQDVLFGVEGRPQPTRTPFYDRGRLRAGDRLSGPAIVEQFDATTVVNPGVACRVDRHGNLILETSPA</sequence>
<feature type="domain" description="Hydantoinase/oxoprolinase N-terminal" evidence="2">
    <location>
        <begin position="3"/>
        <end position="185"/>
    </location>
</feature>
<dbReference type="InterPro" id="IPR002821">
    <property type="entry name" value="Hydantoinase_A"/>
</dbReference>
<name>A0A9E6XZD5_9ACTN</name>
<dbReference type="GO" id="GO:0016874">
    <property type="term" value="F:ligase activity"/>
    <property type="evidence" value="ECO:0007669"/>
    <property type="project" value="UniProtKB-KW"/>
</dbReference>
<feature type="domain" description="Hydantoinase A/oxoprolinase" evidence="1">
    <location>
        <begin position="208"/>
        <end position="494"/>
    </location>
</feature>
<dbReference type="Pfam" id="PF19278">
    <property type="entry name" value="Hydant_A_C"/>
    <property type="match status" value="1"/>
</dbReference>
<gene>
    <name evidence="4" type="primary">apc3_15</name>
    <name evidence="4" type="ORF">DSM104329_03752</name>
</gene>
<keyword evidence="5" id="KW-1185">Reference proteome</keyword>
<dbReference type="EC" id="6.4.1.8" evidence="4"/>
<dbReference type="AlphaFoldDB" id="A0A9E6XZD5"/>
<dbReference type="InterPro" id="IPR008040">
    <property type="entry name" value="Hydant_A_N"/>
</dbReference>
<evidence type="ECO:0000313" key="5">
    <source>
        <dbReference type="Proteomes" id="UP001162834"/>
    </source>
</evidence>
<keyword evidence="4" id="KW-0436">Ligase</keyword>
<dbReference type="Proteomes" id="UP001162834">
    <property type="component" value="Chromosome"/>
</dbReference>
<dbReference type="Pfam" id="PF05378">
    <property type="entry name" value="Hydant_A_N"/>
    <property type="match status" value="1"/>
</dbReference>
<dbReference type="InterPro" id="IPR045079">
    <property type="entry name" value="Oxoprolinase-like"/>
</dbReference>
<dbReference type="KEGG" id="sbae:DSM104329_03752"/>
<dbReference type="GO" id="GO:0006749">
    <property type="term" value="P:glutathione metabolic process"/>
    <property type="evidence" value="ECO:0007669"/>
    <property type="project" value="TreeGrafter"/>
</dbReference>
<evidence type="ECO:0000259" key="1">
    <source>
        <dbReference type="Pfam" id="PF01968"/>
    </source>
</evidence>
<dbReference type="InterPro" id="IPR043129">
    <property type="entry name" value="ATPase_NBD"/>
</dbReference>
<dbReference type="SUPFAM" id="SSF53067">
    <property type="entry name" value="Actin-like ATPase domain"/>
    <property type="match status" value="1"/>
</dbReference>
<dbReference type="GO" id="GO:0017168">
    <property type="term" value="F:5-oxoprolinase (ATP-hydrolyzing) activity"/>
    <property type="evidence" value="ECO:0007669"/>
    <property type="project" value="TreeGrafter"/>
</dbReference>
<proteinExistence type="predicted"/>
<dbReference type="GO" id="GO:0005829">
    <property type="term" value="C:cytosol"/>
    <property type="evidence" value="ECO:0007669"/>
    <property type="project" value="TreeGrafter"/>
</dbReference>
<dbReference type="Pfam" id="PF01968">
    <property type="entry name" value="Hydantoinase_A"/>
    <property type="match status" value="1"/>
</dbReference>
<evidence type="ECO:0000259" key="3">
    <source>
        <dbReference type="Pfam" id="PF19278"/>
    </source>
</evidence>